<dbReference type="SUPFAM" id="SSF48498">
    <property type="entry name" value="Tetracyclin repressor-like, C-terminal domain"/>
    <property type="match status" value="1"/>
</dbReference>
<evidence type="ECO:0000256" key="3">
    <source>
        <dbReference type="ARBA" id="ARBA00023163"/>
    </source>
</evidence>
<dbReference type="InterPro" id="IPR050109">
    <property type="entry name" value="HTH-type_TetR-like_transc_reg"/>
</dbReference>
<evidence type="ECO:0000256" key="2">
    <source>
        <dbReference type="ARBA" id="ARBA00023125"/>
    </source>
</evidence>
<dbReference type="SUPFAM" id="SSF46689">
    <property type="entry name" value="Homeodomain-like"/>
    <property type="match status" value="1"/>
</dbReference>
<evidence type="ECO:0000313" key="6">
    <source>
        <dbReference type="EMBL" id="KYF70449.1"/>
    </source>
</evidence>
<accession>A0A150QR65</accession>
<dbReference type="Pfam" id="PF14246">
    <property type="entry name" value="TetR_C_7"/>
    <property type="match status" value="1"/>
</dbReference>
<dbReference type="Gene3D" id="1.10.357.10">
    <property type="entry name" value="Tetracycline Repressor, domain 2"/>
    <property type="match status" value="1"/>
</dbReference>
<organism evidence="6 7">
    <name type="scientific">Sorangium cellulosum</name>
    <name type="common">Polyangium cellulosum</name>
    <dbReference type="NCBI Taxonomy" id="56"/>
    <lineage>
        <taxon>Bacteria</taxon>
        <taxon>Pseudomonadati</taxon>
        <taxon>Myxococcota</taxon>
        <taxon>Polyangia</taxon>
        <taxon>Polyangiales</taxon>
        <taxon>Polyangiaceae</taxon>
        <taxon>Sorangium</taxon>
    </lineage>
</organism>
<evidence type="ECO:0000259" key="5">
    <source>
        <dbReference type="PROSITE" id="PS50977"/>
    </source>
</evidence>
<sequence>MATIEQRKAAKRAQIRAAARRLFLEHGLGATSTDAIAAEAGVSKRTLYAHYPSKELLLQSVIEELLAGPGQRGLTMVAPLPEDAPAFRDALAGFLRAVLATLMQPDYIGLVRVVVAEIPRMPGLGEMLRETVPKRILGGLGRLLEHGQARGLVSFPSLDAAARMAIGGLLTHVLMEGLLVGDGPPRPPPPERVDEIVELLMQAGRPSLAQQR</sequence>
<dbReference type="AlphaFoldDB" id="A0A150QR65"/>
<dbReference type="InterPro" id="IPR009057">
    <property type="entry name" value="Homeodomain-like_sf"/>
</dbReference>
<dbReference type="PROSITE" id="PS50977">
    <property type="entry name" value="HTH_TETR_2"/>
    <property type="match status" value="1"/>
</dbReference>
<dbReference type="InterPro" id="IPR039536">
    <property type="entry name" value="TetR_C_Proteobacteria"/>
</dbReference>
<keyword evidence="1" id="KW-0805">Transcription regulation</keyword>
<proteinExistence type="predicted"/>
<dbReference type="FunFam" id="1.10.10.60:FF:000141">
    <property type="entry name" value="TetR family transcriptional regulator"/>
    <property type="match status" value="1"/>
</dbReference>
<dbReference type="GO" id="GO:0003700">
    <property type="term" value="F:DNA-binding transcription factor activity"/>
    <property type="evidence" value="ECO:0007669"/>
    <property type="project" value="TreeGrafter"/>
</dbReference>
<dbReference type="GO" id="GO:0000976">
    <property type="term" value="F:transcription cis-regulatory region binding"/>
    <property type="evidence" value="ECO:0007669"/>
    <property type="project" value="TreeGrafter"/>
</dbReference>
<dbReference type="PANTHER" id="PTHR30055">
    <property type="entry name" value="HTH-TYPE TRANSCRIPTIONAL REGULATOR RUTR"/>
    <property type="match status" value="1"/>
</dbReference>
<dbReference type="InterPro" id="IPR001647">
    <property type="entry name" value="HTH_TetR"/>
</dbReference>
<dbReference type="RefSeq" id="WP_061607615.1">
    <property type="nucleotide sequence ID" value="NZ_JEMA01000398.1"/>
</dbReference>
<dbReference type="PRINTS" id="PR00455">
    <property type="entry name" value="HTHTETR"/>
</dbReference>
<comment type="caution">
    <text evidence="6">The sequence shown here is derived from an EMBL/GenBank/DDBJ whole genome shotgun (WGS) entry which is preliminary data.</text>
</comment>
<dbReference type="OrthoDB" id="5365491at2"/>
<keyword evidence="2 4" id="KW-0238">DNA-binding</keyword>
<keyword evidence="3" id="KW-0804">Transcription</keyword>
<dbReference type="Proteomes" id="UP000075260">
    <property type="component" value="Unassembled WGS sequence"/>
</dbReference>
<protein>
    <recommendedName>
        <fullName evidence="5">HTH tetR-type domain-containing protein</fullName>
    </recommendedName>
</protein>
<feature type="DNA-binding region" description="H-T-H motif" evidence="4">
    <location>
        <begin position="32"/>
        <end position="51"/>
    </location>
</feature>
<evidence type="ECO:0000313" key="7">
    <source>
        <dbReference type="Proteomes" id="UP000075260"/>
    </source>
</evidence>
<feature type="domain" description="HTH tetR-type" evidence="5">
    <location>
        <begin position="9"/>
        <end position="69"/>
    </location>
</feature>
<evidence type="ECO:0000256" key="4">
    <source>
        <dbReference type="PROSITE-ProRule" id="PRU00335"/>
    </source>
</evidence>
<reference evidence="6 7" key="1">
    <citation type="submission" date="2014-02" db="EMBL/GenBank/DDBJ databases">
        <title>The small core and large imbalanced accessory genome model reveals a collaborative survival strategy of Sorangium cellulosum strains in nature.</title>
        <authorList>
            <person name="Han K."/>
            <person name="Peng R."/>
            <person name="Blom J."/>
            <person name="Li Y.-Z."/>
        </authorList>
    </citation>
    <scope>NUCLEOTIDE SEQUENCE [LARGE SCALE GENOMIC DNA]</scope>
    <source>
        <strain evidence="6 7">So0008-312</strain>
    </source>
</reference>
<evidence type="ECO:0000256" key="1">
    <source>
        <dbReference type="ARBA" id="ARBA00023015"/>
    </source>
</evidence>
<dbReference type="InterPro" id="IPR036271">
    <property type="entry name" value="Tet_transcr_reg_TetR-rel_C_sf"/>
</dbReference>
<dbReference type="Pfam" id="PF00440">
    <property type="entry name" value="TetR_N"/>
    <property type="match status" value="1"/>
</dbReference>
<dbReference type="PANTHER" id="PTHR30055:SF146">
    <property type="entry name" value="HTH-TYPE TRANSCRIPTIONAL DUAL REGULATOR CECR"/>
    <property type="match status" value="1"/>
</dbReference>
<dbReference type="EMBL" id="JEMA01000398">
    <property type="protein sequence ID" value="KYF70449.1"/>
    <property type="molecule type" value="Genomic_DNA"/>
</dbReference>
<name>A0A150QR65_SORCE</name>
<gene>
    <name evidence="6" type="ORF">BE15_14370</name>
</gene>